<proteinExistence type="predicted"/>
<sequence>MQNKTLWTLSPEPLPKGDVVGAVFVTIWFFAVGFFIWAFFWLLHRPKDLWKEFNTILYGTAFLCFWYFIVVIDRWLHFDTRAVVYGYILLAPFWEAFHLASTILLIWGTYAILWREIKANSERRNWWWVSAKFGLFLVFMVSFFQWLLGFSLAVVWMRFYSLNIIADVSGKWTHFELATTGLVFGFCLMIAAAATDAIILRAVTIDGERQKYHKVFYGATILLLIRSTLQFAVVIQTYMPGKTRQDTLLFKDVSEGLLSVLYFSAMAWLAWDITSGKVQEHAVTRPVKGEVRKYILDELNDGTSHGRTLAPPFREVLDKAERNLDEVLEMSFETLATPREEQRELARRYIRFLRGKFGTLNPREGRFFSSIENRNISAITNFTENAFGNLGRRSASGGGGGTSPASTLRGSRTQRHSRQPSNPRLSPIHDDVPLENVRRTRPSMRSTYTQVPQSDTQSVNTMPLFPPPTRNYGPESGSLSPTPTGNSRPAVRPMGGPPYPSTNPYNTYNPVPGHERDMV</sequence>
<feature type="compositionally biased region" description="Low complexity" evidence="1">
    <location>
        <begin position="502"/>
        <end position="512"/>
    </location>
</feature>
<feature type="compositionally biased region" description="Polar residues" evidence="1">
    <location>
        <begin position="477"/>
        <end position="487"/>
    </location>
</feature>
<feature type="transmembrane region" description="Helical" evidence="2">
    <location>
        <begin position="215"/>
        <end position="233"/>
    </location>
</feature>
<evidence type="ECO:0000313" key="4">
    <source>
        <dbReference type="Proteomes" id="UP001140502"/>
    </source>
</evidence>
<reference evidence="3" key="1">
    <citation type="submission" date="2022-10" db="EMBL/GenBank/DDBJ databases">
        <title>Tapping the CABI collections for fungal endophytes: first genome assemblies for Collariella, Neodidymelliopsis, Ascochyta clinopodiicola, Didymella pomorum, Didymosphaeria variabile, Neocosmospora piperis and Neocucurbitaria cava.</title>
        <authorList>
            <person name="Hill R."/>
        </authorList>
    </citation>
    <scope>NUCLEOTIDE SEQUENCE</scope>
    <source>
        <strain evidence="3">IMI 366586</strain>
    </source>
</reference>
<feature type="transmembrane region" description="Helical" evidence="2">
    <location>
        <begin position="55"/>
        <end position="76"/>
    </location>
</feature>
<keyword evidence="4" id="KW-1185">Reference proteome</keyword>
<accession>A0A9W9BNR9</accession>
<dbReference type="OrthoDB" id="5243009at2759"/>
<feature type="region of interest" description="Disordered" evidence="1">
    <location>
        <begin position="390"/>
        <end position="519"/>
    </location>
</feature>
<keyword evidence="2" id="KW-0812">Transmembrane</keyword>
<dbReference type="AlphaFoldDB" id="A0A9W9BNR9"/>
<evidence type="ECO:0000256" key="1">
    <source>
        <dbReference type="SAM" id="MobiDB-lite"/>
    </source>
</evidence>
<dbReference type="EMBL" id="JAPEUR010000110">
    <property type="protein sequence ID" value="KAJ4320325.1"/>
    <property type="molecule type" value="Genomic_DNA"/>
</dbReference>
<feature type="transmembrane region" description="Helical" evidence="2">
    <location>
        <begin position="177"/>
        <end position="203"/>
    </location>
</feature>
<feature type="compositionally biased region" description="Polar residues" evidence="1">
    <location>
        <begin position="443"/>
        <end position="461"/>
    </location>
</feature>
<name>A0A9W9BNR9_9HYPO</name>
<keyword evidence="2" id="KW-0472">Membrane</keyword>
<feature type="transmembrane region" description="Helical" evidence="2">
    <location>
        <begin position="135"/>
        <end position="157"/>
    </location>
</feature>
<gene>
    <name evidence="3" type="ORF">N0V84_005927</name>
</gene>
<feature type="transmembrane region" description="Helical" evidence="2">
    <location>
        <begin position="96"/>
        <end position="114"/>
    </location>
</feature>
<comment type="caution">
    <text evidence="3">The sequence shown here is derived from an EMBL/GenBank/DDBJ whole genome shotgun (WGS) entry which is preliminary data.</text>
</comment>
<feature type="transmembrane region" description="Helical" evidence="2">
    <location>
        <begin position="20"/>
        <end position="43"/>
    </location>
</feature>
<protein>
    <submittedName>
        <fullName evidence="3">Uncharacterized protein</fullName>
    </submittedName>
</protein>
<dbReference type="Proteomes" id="UP001140502">
    <property type="component" value="Unassembled WGS sequence"/>
</dbReference>
<organism evidence="3 4">
    <name type="scientific">Fusarium piperis</name>
    <dbReference type="NCBI Taxonomy" id="1435070"/>
    <lineage>
        <taxon>Eukaryota</taxon>
        <taxon>Fungi</taxon>
        <taxon>Dikarya</taxon>
        <taxon>Ascomycota</taxon>
        <taxon>Pezizomycotina</taxon>
        <taxon>Sordariomycetes</taxon>
        <taxon>Hypocreomycetidae</taxon>
        <taxon>Hypocreales</taxon>
        <taxon>Nectriaceae</taxon>
        <taxon>Fusarium</taxon>
        <taxon>Fusarium solani species complex</taxon>
    </lineage>
</organism>
<keyword evidence="2" id="KW-1133">Transmembrane helix</keyword>
<evidence type="ECO:0000256" key="2">
    <source>
        <dbReference type="SAM" id="Phobius"/>
    </source>
</evidence>
<feature type="compositionally biased region" description="Basic and acidic residues" evidence="1">
    <location>
        <begin position="427"/>
        <end position="438"/>
    </location>
</feature>
<evidence type="ECO:0000313" key="3">
    <source>
        <dbReference type="EMBL" id="KAJ4320325.1"/>
    </source>
</evidence>